<keyword evidence="1" id="KW-0812">Transmembrane</keyword>
<comment type="caution">
    <text evidence="2">The sequence shown here is derived from an EMBL/GenBank/DDBJ whole genome shotgun (WGS) entry which is preliminary data.</text>
</comment>
<organism evidence="2 3">
    <name type="scientific">Fodinicola feengrottensis</name>
    <dbReference type="NCBI Taxonomy" id="435914"/>
    <lineage>
        <taxon>Bacteria</taxon>
        <taxon>Bacillati</taxon>
        <taxon>Actinomycetota</taxon>
        <taxon>Actinomycetes</taxon>
        <taxon>Mycobacteriales</taxon>
        <taxon>Fodinicola</taxon>
    </lineage>
</organism>
<evidence type="ECO:0000313" key="3">
    <source>
        <dbReference type="Proteomes" id="UP001500618"/>
    </source>
</evidence>
<name>A0ABN2ICP9_9ACTN</name>
<dbReference type="Proteomes" id="UP001500618">
    <property type="component" value="Unassembled WGS sequence"/>
</dbReference>
<feature type="transmembrane region" description="Helical" evidence="1">
    <location>
        <begin position="21"/>
        <end position="39"/>
    </location>
</feature>
<evidence type="ECO:0000256" key="1">
    <source>
        <dbReference type="SAM" id="Phobius"/>
    </source>
</evidence>
<reference evidence="2 3" key="1">
    <citation type="journal article" date="2019" name="Int. J. Syst. Evol. Microbiol.">
        <title>The Global Catalogue of Microorganisms (GCM) 10K type strain sequencing project: providing services to taxonomists for standard genome sequencing and annotation.</title>
        <authorList>
            <consortium name="The Broad Institute Genomics Platform"/>
            <consortium name="The Broad Institute Genome Sequencing Center for Infectious Disease"/>
            <person name="Wu L."/>
            <person name="Ma J."/>
        </authorList>
    </citation>
    <scope>NUCLEOTIDE SEQUENCE [LARGE SCALE GENOMIC DNA]</scope>
    <source>
        <strain evidence="2 3">JCM 14718</strain>
    </source>
</reference>
<dbReference type="EMBL" id="BAAANY010000025">
    <property type="protein sequence ID" value="GAA1702281.1"/>
    <property type="molecule type" value="Genomic_DNA"/>
</dbReference>
<proteinExistence type="predicted"/>
<feature type="transmembrane region" description="Helical" evidence="1">
    <location>
        <begin position="82"/>
        <end position="108"/>
    </location>
</feature>
<keyword evidence="1" id="KW-0472">Membrane</keyword>
<feature type="transmembrane region" description="Helical" evidence="1">
    <location>
        <begin position="51"/>
        <end position="70"/>
    </location>
</feature>
<protein>
    <submittedName>
        <fullName evidence="2">Uncharacterized protein</fullName>
    </submittedName>
</protein>
<accession>A0ABN2ICP9</accession>
<sequence>MAGTMAGMVGVRQASMVPRPRWLVFWSVVWTVAYGWTYVVTANGLGGAPAGWYVGLLVIGGLALVAALPGRVWRVPLVAGALALLAAMLIAIGSLGWFLLPAVVFAAFAAGMKSPWRLAQEQEQESGQD</sequence>
<keyword evidence="3" id="KW-1185">Reference proteome</keyword>
<evidence type="ECO:0000313" key="2">
    <source>
        <dbReference type="EMBL" id="GAA1702281.1"/>
    </source>
</evidence>
<gene>
    <name evidence="2" type="ORF">GCM10009765_59680</name>
</gene>
<keyword evidence="1" id="KW-1133">Transmembrane helix</keyword>